<protein>
    <submittedName>
        <fullName evidence="2">Uncharacterized protein</fullName>
    </submittedName>
</protein>
<comment type="caution">
    <text evidence="2">The sequence shown here is derived from an EMBL/GenBank/DDBJ whole genome shotgun (WGS) entry which is preliminary data.</text>
</comment>
<dbReference type="Pfam" id="PF03269">
    <property type="entry name" value="DUF268"/>
    <property type="match status" value="1"/>
</dbReference>
<sequence>MPRSSISFFAYFAFLLLNLFTSSVSQQQQQNLSPLDTSLSSLLHTSTSLSSLLQIYISPYGHKNTTSWWLTTPHDHIREIPSTKIQLKIQTQYHHVHEMELCIYSLYKGASTKLICDIVNSGDEEHTVILGPESGDKFYLVSLAYVNIPQTPQIHDQIIKHFRISPGPPIPKPCTSYITESIEVTDNSPLPYIPIELCEEYSMNGDAIISNWYMDDKSVNRETSYLKRSKEYIFGLMESIKREEVFYYGETDTWMYSALQRYPIKNLKVLIIGSNVPWYESMCYVYGGICTTLEYNVLEYEFEEFKSITVEDWMKGGEHEQEWDVVWSVSSFEHDGLGRYGDPLNPKGDLKAMEDCWGYLKPNGIMFLSVPVGLDEVRWNEGRVYGEKRFEKMIEGFGVKNMYGIEENGEEWKVRNERPFQPVFVLEKQEKRTSQMEL</sequence>
<feature type="chain" id="PRO_5040970213" evidence="1">
    <location>
        <begin position="26"/>
        <end position="438"/>
    </location>
</feature>
<dbReference type="SUPFAM" id="SSF53335">
    <property type="entry name" value="S-adenosyl-L-methionine-dependent methyltransferases"/>
    <property type="match status" value="1"/>
</dbReference>
<dbReference type="InterPro" id="IPR029063">
    <property type="entry name" value="SAM-dependent_MTases_sf"/>
</dbReference>
<name>A0A9W7DNR9_9STRA</name>
<proteinExistence type="predicted"/>
<feature type="signal peptide" evidence="1">
    <location>
        <begin position="1"/>
        <end position="25"/>
    </location>
</feature>
<evidence type="ECO:0000313" key="3">
    <source>
        <dbReference type="Proteomes" id="UP001162640"/>
    </source>
</evidence>
<gene>
    <name evidence="2" type="ORF">TL16_g00395</name>
</gene>
<dbReference type="AlphaFoldDB" id="A0A9W7DNR9"/>
<organism evidence="2 3">
    <name type="scientific">Triparma laevis f. inornata</name>
    <dbReference type="NCBI Taxonomy" id="1714386"/>
    <lineage>
        <taxon>Eukaryota</taxon>
        <taxon>Sar</taxon>
        <taxon>Stramenopiles</taxon>
        <taxon>Ochrophyta</taxon>
        <taxon>Bolidophyceae</taxon>
        <taxon>Parmales</taxon>
        <taxon>Triparmaceae</taxon>
        <taxon>Triparma</taxon>
    </lineage>
</organism>
<dbReference type="EMBL" id="BLQM01000006">
    <property type="protein sequence ID" value="GMH48875.1"/>
    <property type="molecule type" value="Genomic_DNA"/>
</dbReference>
<accession>A0A9W7DNR9</accession>
<evidence type="ECO:0000256" key="1">
    <source>
        <dbReference type="SAM" id="SignalP"/>
    </source>
</evidence>
<keyword evidence="1" id="KW-0732">Signal</keyword>
<reference evidence="3" key="1">
    <citation type="journal article" date="2023" name="Commun. Biol.">
        <title>Genome analysis of Parmales, the sister group of diatoms, reveals the evolutionary specialization of diatoms from phago-mixotrophs to photoautotrophs.</title>
        <authorList>
            <person name="Ban H."/>
            <person name="Sato S."/>
            <person name="Yoshikawa S."/>
            <person name="Yamada K."/>
            <person name="Nakamura Y."/>
            <person name="Ichinomiya M."/>
            <person name="Sato N."/>
            <person name="Blanc-Mathieu R."/>
            <person name="Endo H."/>
            <person name="Kuwata A."/>
            <person name="Ogata H."/>
        </authorList>
    </citation>
    <scope>NUCLEOTIDE SEQUENCE [LARGE SCALE GENOMIC DNA]</scope>
</reference>
<dbReference type="Proteomes" id="UP001162640">
    <property type="component" value="Unassembled WGS sequence"/>
</dbReference>
<evidence type="ECO:0000313" key="2">
    <source>
        <dbReference type="EMBL" id="GMH48875.1"/>
    </source>
</evidence>
<dbReference type="InterPro" id="IPR004951">
    <property type="entry name" value="DUF268_CAE_spp"/>
</dbReference>